<dbReference type="EMBL" id="BAAAEW010000008">
    <property type="protein sequence ID" value="GAA0748070.1"/>
    <property type="molecule type" value="Genomic_DNA"/>
</dbReference>
<dbReference type="Gene3D" id="1.10.1660.10">
    <property type="match status" value="1"/>
</dbReference>
<gene>
    <name evidence="1" type="ORF">GCM10009107_17110</name>
</gene>
<organism evidence="1 2">
    <name type="scientific">Ideonella azotifigens</name>
    <dbReference type="NCBI Taxonomy" id="513160"/>
    <lineage>
        <taxon>Bacteria</taxon>
        <taxon>Pseudomonadati</taxon>
        <taxon>Pseudomonadota</taxon>
        <taxon>Betaproteobacteria</taxon>
        <taxon>Burkholderiales</taxon>
        <taxon>Sphaerotilaceae</taxon>
        <taxon>Ideonella</taxon>
    </lineage>
</organism>
<evidence type="ECO:0000313" key="2">
    <source>
        <dbReference type="Proteomes" id="UP001500279"/>
    </source>
</evidence>
<name>A0ABN1JWM7_9BURK</name>
<accession>A0ABN1JWM7</accession>
<reference evidence="1 2" key="1">
    <citation type="journal article" date="2019" name="Int. J. Syst. Evol. Microbiol.">
        <title>The Global Catalogue of Microorganisms (GCM) 10K type strain sequencing project: providing services to taxonomists for standard genome sequencing and annotation.</title>
        <authorList>
            <consortium name="The Broad Institute Genomics Platform"/>
            <consortium name="The Broad Institute Genome Sequencing Center for Infectious Disease"/>
            <person name="Wu L."/>
            <person name="Ma J."/>
        </authorList>
    </citation>
    <scope>NUCLEOTIDE SEQUENCE [LARGE SCALE GENOMIC DNA]</scope>
    <source>
        <strain evidence="1 2">JCM 15503</strain>
    </source>
</reference>
<evidence type="ECO:0000313" key="1">
    <source>
        <dbReference type="EMBL" id="GAA0748070.1"/>
    </source>
</evidence>
<dbReference type="Pfam" id="PF13591">
    <property type="entry name" value="MerR_2"/>
    <property type="match status" value="1"/>
</dbReference>
<dbReference type="SUPFAM" id="SSF46955">
    <property type="entry name" value="Putative DNA-binding domain"/>
    <property type="match status" value="1"/>
</dbReference>
<dbReference type="InterPro" id="IPR009061">
    <property type="entry name" value="DNA-bd_dom_put_sf"/>
</dbReference>
<dbReference type="RefSeq" id="WP_141289100.1">
    <property type="nucleotide sequence ID" value="NZ_BAAAEW010000008.1"/>
</dbReference>
<protein>
    <submittedName>
        <fullName evidence="1">Chaperone modulator CbpM</fullName>
    </submittedName>
</protein>
<comment type="caution">
    <text evidence="1">The sequence shown here is derived from an EMBL/GenBank/DDBJ whole genome shotgun (WGS) entry which is preliminary data.</text>
</comment>
<sequence length="103" mass="11637">MHSETMLIGVCLSDEHALDLEMFAQACGTAADEIREFIDAGLLRPAVEQPVWRFGGEELARVRRIRRLQRDFEANLDSVAVMLDLTDEIKRLRAALRRAGIEA</sequence>
<dbReference type="Proteomes" id="UP001500279">
    <property type="component" value="Unassembled WGS sequence"/>
</dbReference>
<keyword evidence="2" id="KW-1185">Reference proteome</keyword>
<proteinExistence type="predicted"/>